<sequence length="71" mass="8365">MELQQLKDRNVKSVNLNGIEYFDVKDIKDNHPDLKVDIKKIILIRKNVYITAENIQEITDFDKVFKGLFKA</sequence>
<keyword evidence="2" id="KW-1185">Reference proteome</keyword>
<protein>
    <submittedName>
        <fullName evidence="1">Uncharacterized protein</fullName>
    </submittedName>
</protein>
<organism evidence="1 2">
    <name type="scientific">Chryseobacterium cheonjiense</name>
    <dbReference type="NCBI Taxonomy" id="2728845"/>
    <lineage>
        <taxon>Bacteria</taxon>
        <taxon>Pseudomonadati</taxon>
        <taxon>Bacteroidota</taxon>
        <taxon>Flavobacteriia</taxon>
        <taxon>Flavobacteriales</taxon>
        <taxon>Weeksellaceae</taxon>
        <taxon>Chryseobacterium group</taxon>
        <taxon>Chryseobacterium</taxon>
    </lineage>
</organism>
<reference evidence="1 2" key="1">
    <citation type="submission" date="2020-04" db="EMBL/GenBank/DDBJ databases">
        <title>Chryseobacterium sp. RJ-7-14 sp. nov., isolated from Jeju soil.</title>
        <authorList>
            <person name="Dahal R.H."/>
            <person name="Chaudhary D.K."/>
        </authorList>
    </citation>
    <scope>NUCLEOTIDE SEQUENCE [LARGE SCALE GENOMIC DNA]</scope>
    <source>
        <strain evidence="1 2">RJ-7-14</strain>
    </source>
</reference>
<dbReference type="EMBL" id="JABBGF010000001">
    <property type="protein sequence ID" value="NML55851.1"/>
    <property type="molecule type" value="Genomic_DNA"/>
</dbReference>
<gene>
    <name evidence="1" type="ORF">HHL20_00690</name>
</gene>
<name>A0A7Y0A3E7_9FLAO</name>
<dbReference type="RefSeq" id="WP_169229296.1">
    <property type="nucleotide sequence ID" value="NZ_JABBGF010000001.1"/>
</dbReference>
<comment type="caution">
    <text evidence="1">The sequence shown here is derived from an EMBL/GenBank/DDBJ whole genome shotgun (WGS) entry which is preliminary data.</text>
</comment>
<evidence type="ECO:0000313" key="1">
    <source>
        <dbReference type="EMBL" id="NML55851.1"/>
    </source>
</evidence>
<dbReference type="Proteomes" id="UP000552615">
    <property type="component" value="Unassembled WGS sequence"/>
</dbReference>
<evidence type="ECO:0000313" key="2">
    <source>
        <dbReference type="Proteomes" id="UP000552615"/>
    </source>
</evidence>
<proteinExistence type="predicted"/>
<accession>A0A7Y0A3E7</accession>
<dbReference type="AlphaFoldDB" id="A0A7Y0A3E7"/>